<dbReference type="EC" id="6.3.4.13" evidence="4 12"/>
<comment type="similarity">
    <text evidence="9 12">Belongs to the GARS family.</text>
</comment>
<gene>
    <name evidence="12 15" type="primary">purD</name>
    <name evidence="15" type="ORF">ACFSJF_13040</name>
</gene>
<comment type="pathway">
    <text evidence="3 12">Purine metabolism; IMP biosynthesis via de novo pathway; N(1)-(5-phospho-D-ribosyl)glycinamide from 5-phospho-alpha-D-ribose 1-diphosphate: step 2/2.</text>
</comment>
<dbReference type="SUPFAM" id="SSF51246">
    <property type="entry name" value="Rudiment single hybrid motif"/>
    <property type="match status" value="1"/>
</dbReference>
<dbReference type="Pfam" id="PF02844">
    <property type="entry name" value="GARS_N"/>
    <property type="match status" value="1"/>
</dbReference>
<dbReference type="Pfam" id="PF02843">
    <property type="entry name" value="GARS_C"/>
    <property type="match status" value="1"/>
</dbReference>
<comment type="caution">
    <text evidence="15">The sequence shown here is derived from an EMBL/GenBank/DDBJ whole genome shotgun (WGS) entry which is preliminary data.</text>
</comment>
<dbReference type="SMART" id="SM01209">
    <property type="entry name" value="GARS_A"/>
    <property type="match status" value="1"/>
</dbReference>
<dbReference type="InterPro" id="IPR020562">
    <property type="entry name" value="PRibGlycinamide_synth_N"/>
</dbReference>
<keyword evidence="5 12" id="KW-0436">Ligase</keyword>
<comment type="catalytic activity">
    <reaction evidence="12">
        <text>5-phospho-beta-D-ribosylamine + glycine + ATP = N(1)-(5-phospho-beta-D-ribosyl)glycinamide + ADP + phosphate + H(+)</text>
        <dbReference type="Rhea" id="RHEA:17453"/>
        <dbReference type="ChEBI" id="CHEBI:15378"/>
        <dbReference type="ChEBI" id="CHEBI:30616"/>
        <dbReference type="ChEBI" id="CHEBI:43474"/>
        <dbReference type="ChEBI" id="CHEBI:57305"/>
        <dbReference type="ChEBI" id="CHEBI:58681"/>
        <dbReference type="ChEBI" id="CHEBI:143788"/>
        <dbReference type="ChEBI" id="CHEBI:456216"/>
        <dbReference type="EC" id="6.3.4.13"/>
    </reaction>
</comment>
<dbReference type="Gene3D" id="3.30.1490.20">
    <property type="entry name" value="ATP-grasp fold, A domain"/>
    <property type="match status" value="1"/>
</dbReference>
<dbReference type="InterPro" id="IPR020561">
    <property type="entry name" value="PRibGlycinamid_synth_ATP-grasp"/>
</dbReference>
<proteinExistence type="inferred from homology"/>
<comment type="cofactor">
    <cofactor evidence="1">
        <name>Mn(2+)</name>
        <dbReference type="ChEBI" id="CHEBI:29035"/>
    </cofactor>
</comment>
<dbReference type="SUPFAM" id="SSF56059">
    <property type="entry name" value="Glutathione synthetase ATP-binding domain-like"/>
    <property type="match status" value="1"/>
</dbReference>
<dbReference type="PANTHER" id="PTHR43472">
    <property type="entry name" value="PHOSPHORIBOSYLAMINE--GLYCINE LIGASE"/>
    <property type="match status" value="1"/>
</dbReference>
<sequence length="423" mass="45959">MNVLVIGRGGREHSMIRKLAENNQVDRLYVAPGNGGMENDATCVPIQETDVDRLIDFVKENAVDFTIVGPENPLLLGIANRFHEEKLAIFAPTKEAALIEGSKSFSKAFMKRHHIPTADYEIFSDVAKAKQYIDEKGAPIVIKADGLAAGKGVIVAETKDEAHRAIDDMLVSKSFADAGATVVIEEYLQGREFSLMAFVHGGNVYPMLPARDHKRAFDNDEGPNTGGMGAYAPVTDITEAMIVNATKDILQKAADGLVEEGRSFTGILYAGLMMTASGPKVIEFNARFGDPETQVVLPLLKNDLLQVMMDVANGQNPNLTWETKSCFGVVLASKGYPGVYEKNIPVPKMEADDTFTIYAGVKKVDSGYVSDGGRVLLVGAKANTLTQASESVYRTILSSMDTSEFIYRKDIGKTQEKTGTKVF</sequence>
<evidence type="ECO:0000256" key="8">
    <source>
        <dbReference type="ARBA" id="ARBA00022840"/>
    </source>
</evidence>
<evidence type="ECO:0000256" key="11">
    <source>
        <dbReference type="ARBA" id="ARBA00042864"/>
    </source>
</evidence>
<dbReference type="InterPro" id="IPR020559">
    <property type="entry name" value="PRibGlycinamide_synth_CS"/>
</dbReference>
<evidence type="ECO:0000256" key="9">
    <source>
        <dbReference type="ARBA" id="ARBA00038345"/>
    </source>
</evidence>
<dbReference type="InterPro" id="IPR013815">
    <property type="entry name" value="ATP_grasp_subdomain_1"/>
</dbReference>
<keyword evidence="8 13" id="KW-0067">ATP-binding</keyword>
<dbReference type="PROSITE" id="PS50975">
    <property type="entry name" value="ATP_GRASP"/>
    <property type="match status" value="1"/>
</dbReference>
<dbReference type="InterPro" id="IPR000115">
    <property type="entry name" value="PRibGlycinamide_synth"/>
</dbReference>
<dbReference type="InterPro" id="IPR020560">
    <property type="entry name" value="PRibGlycinamide_synth_C-dom"/>
</dbReference>
<dbReference type="SUPFAM" id="SSF52440">
    <property type="entry name" value="PreATP-grasp domain"/>
    <property type="match status" value="1"/>
</dbReference>
<evidence type="ECO:0000256" key="7">
    <source>
        <dbReference type="ARBA" id="ARBA00022755"/>
    </source>
</evidence>
<evidence type="ECO:0000256" key="2">
    <source>
        <dbReference type="ARBA" id="ARBA00001946"/>
    </source>
</evidence>
<reference evidence="16" key="1">
    <citation type="journal article" date="2019" name="Int. J. Syst. Evol. Microbiol.">
        <title>The Global Catalogue of Microorganisms (GCM) 10K type strain sequencing project: providing services to taxonomists for standard genome sequencing and annotation.</title>
        <authorList>
            <consortium name="The Broad Institute Genomics Platform"/>
            <consortium name="The Broad Institute Genome Sequencing Center for Infectious Disease"/>
            <person name="Wu L."/>
            <person name="Ma J."/>
        </authorList>
    </citation>
    <scope>NUCLEOTIDE SEQUENCE [LARGE SCALE GENOMIC DNA]</scope>
    <source>
        <strain evidence="16">R28</strain>
    </source>
</reference>
<dbReference type="InterPro" id="IPR016185">
    <property type="entry name" value="PreATP-grasp_dom_sf"/>
</dbReference>
<dbReference type="RefSeq" id="WP_377557842.1">
    <property type="nucleotide sequence ID" value="NZ_JBHUHQ010000017.1"/>
</dbReference>
<dbReference type="NCBIfam" id="TIGR00877">
    <property type="entry name" value="purD"/>
    <property type="match status" value="1"/>
</dbReference>
<dbReference type="Pfam" id="PF01071">
    <property type="entry name" value="GARS_A"/>
    <property type="match status" value="1"/>
</dbReference>
<evidence type="ECO:0000256" key="3">
    <source>
        <dbReference type="ARBA" id="ARBA00005174"/>
    </source>
</evidence>
<name>A0ABW4W032_9BACI</name>
<organism evidence="15 16">
    <name type="scientific">Ornithinibacillus salinisoli</name>
    <dbReference type="NCBI Taxonomy" id="1848459"/>
    <lineage>
        <taxon>Bacteria</taxon>
        <taxon>Bacillati</taxon>
        <taxon>Bacillota</taxon>
        <taxon>Bacilli</taxon>
        <taxon>Bacillales</taxon>
        <taxon>Bacillaceae</taxon>
        <taxon>Ornithinibacillus</taxon>
    </lineage>
</organism>
<evidence type="ECO:0000256" key="4">
    <source>
        <dbReference type="ARBA" id="ARBA00013255"/>
    </source>
</evidence>
<dbReference type="PROSITE" id="PS00184">
    <property type="entry name" value="GARS"/>
    <property type="match status" value="1"/>
</dbReference>
<dbReference type="SMART" id="SM01210">
    <property type="entry name" value="GARS_C"/>
    <property type="match status" value="1"/>
</dbReference>
<dbReference type="InterPro" id="IPR037123">
    <property type="entry name" value="PRibGlycinamide_synth_C_sf"/>
</dbReference>
<dbReference type="Gene3D" id="3.30.470.20">
    <property type="entry name" value="ATP-grasp fold, B domain"/>
    <property type="match status" value="1"/>
</dbReference>
<protein>
    <recommendedName>
        <fullName evidence="4 12">Phosphoribosylamine--glycine ligase</fullName>
        <ecNumber evidence="4 12">6.3.4.13</ecNumber>
    </recommendedName>
    <alternativeName>
        <fullName evidence="12">GARS</fullName>
    </alternativeName>
    <alternativeName>
        <fullName evidence="10 12">Glycinamide ribonucleotide synthetase</fullName>
    </alternativeName>
    <alternativeName>
        <fullName evidence="11 12">Phosphoribosylglycinamide synthetase</fullName>
    </alternativeName>
</protein>
<dbReference type="GO" id="GO:0004637">
    <property type="term" value="F:phosphoribosylamine-glycine ligase activity"/>
    <property type="evidence" value="ECO:0007669"/>
    <property type="project" value="UniProtKB-EC"/>
</dbReference>
<feature type="domain" description="ATP-grasp" evidence="14">
    <location>
        <begin position="107"/>
        <end position="313"/>
    </location>
</feature>
<dbReference type="HAMAP" id="MF_00138">
    <property type="entry name" value="GARS"/>
    <property type="match status" value="1"/>
</dbReference>
<accession>A0ABW4W032</accession>
<keyword evidence="16" id="KW-1185">Reference proteome</keyword>
<evidence type="ECO:0000313" key="15">
    <source>
        <dbReference type="EMBL" id="MFD2045199.1"/>
    </source>
</evidence>
<keyword evidence="7 12" id="KW-0658">Purine biosynthesis</keyword>
<dbReference type="PANTHER" id="PTHR43472:SF1">
    <property type="entry name" value="PHOSPHORIBOSYLAMINE--GLYCINE LIGASE, CHLOROPLASTIC"/>
    <property type="match status" value="1"/>
</dbReference>
<evidence type="ECO:0000256" key="13">
    <source>
        <dbReference type="PROSITE-ProRule" id="PRU00409"/>
    </source>
</evidence>
<evidence type="ECO:0000256" key="1">
    <source>
        <dbReference type="ARBA" id="ARBA00001936"/>
    </source>
</evidence>
<dbReference type="Gene3D" id="3.90.600.10">
    <property type="entry name" value="Phosphoribosylglycinamide synthetase, C-terminal domain"/>
    <property type="match status" value="1"/>
</dbReference>
<dbReference type="EMBL" id="JBHUHQ010000017">
    <property type="protein sequence ID" value="MFD2045199.1"/>
    <property type="molecule type" value="Genomic_DNA"/>
</dbReference>
<keyword evidence="6 13" id="KW-0547">Nucleotide-binding</keyword>
<evidence type="ECO:0000259" key="14">
    <source>
        <dbReference type="PROSITE" id="PS50975"/>
    </source>
</evidence>
<dbReference type="InterPro" id="IPR011761">
    <property type="entry name" value="ATP-grasp"/>
</dbReference>
<comment type="cofactor">
    <cofactor evidence="2">
        <name>Mg(2+)</name>
        <dbReference type="ChEBI" id="CHEBI:18420"/>
    </cofactor>
</comment>
<dbReference type="InterPro" id="IPR011054">
    <property type="entry name" value="Rudment_hybrid_motif"/>
</dbReference>
<dbReference type="Proteomes" id="UP001597383">
    <property type="component" value="Unassembled WGS sequence"/>
</dbReference>
<evidence type="ECO:0000256" key="10">
    <source>
        <dbReference type="ARBA" id="ARBA00042242"/>
    </source>
</evidence>
<dbReference type="Gene3D" id="3.40.50.20">
    <property type="match status" value="1"/>
</dbReference>
<evidence type="ECO:0000313" key="16">
    <source>
        <dbReference type="Proteomes" id="UP001597383"/>
    </source>
</evidence>
<evidence type="ECO:0000256" key="12">
    <source>
        <dbReference type="HAMAP-Rule" id="MF_00138"/>
    </source>
</evidence>
<evidence type="ECO:0000256" key="5">
    <source>
        <dbReference type="ARBA" id="ARBA00022598"/>
    </source>
</evidence>
<evidence type="ECO:0000256" key="6">
    <source>
        <dbReference type="ARBA" id="ARBA00022741"/>
    </source>
</evidence>